<evidence type="ECO:0000256" key="1">
    <source>
        <dbReference type="SAM" id="MobiDB-lite"/>
    </source>
</evidence>
<feature type="region of interest" description="Disordered" evidence="1">
    <location>
        <begin position="446"/>
        <end position="468"/>
    </location>
</feature>
<feature type="region of interest" description="Disordered" evidence="1">
    <location>
        <begin position="31"/>
        <end position="51"/>
    </location>
</feature>
<feature type="compositionally biased region" description="Low complexity" evidence="1">
    <location>
        <begin position="262"/>
        <end position="276"/>
    </location>
</feature>
<proteinExistence type="predicted"/>
<protein>
    <recommendedName>
        <fullName evidence="4">EF-hand domain-containing protein</fullName>
    </recommendedName>
</protein>
<feature type="region of interest" description="Disordered" evidence="1">
    <location>
        <begin position="262"/>
        <end position="331"/>
    </location>
</feature>
<accession>A0A836CIF7</accession>
<dbReference type="Proteomes" id="UP000664859">
    <property type="component" value="Unassembled WGS sequence"/>
</dbReference>
<name>A0A836CIF7_9STRA</name>
<feature type="region of interest" description="Disordered" evidence="1">
    <location>
        <begin position="100"/>
        <end position="122"/>
    </location>
</feature>
<feature type="compositionally biased region" description="Low complexity" evidence="1">
    <location>
        <begin position="100"/>
        <end position="112"/>
    </location>
</feature>
<organism evidence="2 3">
    <name type="scientific">Tribonema minus</name>
    <dbReference type="NCBI Taxonomy" id="303371"/>
    <lineage>
        <taxon>Eukaryota</taxon>
        <taxon>Sar</taxon>
        <taxon>Stramenopiles</taxon>
        <taxon>Ochrophyta</taxon>
        <taxon>PX clade</taxon>
        <taxon>Xanthophyceae</taxon>
        <taxon>Tribonematales</taxon>
        <taxon>Tribonemataceae</taxon>
        <taxon>Tribonema</taxon>
    </lineage>
</organism>
<dbReference type="AlphaFoldDB" id="A0A836CIF7"/>
<keyword evidence="3" id="KW-1185">Reference proteome</keyword>
<feature type="compositionally biased region" description="Gly residues" evidence="1">
    <location>
        <begin position="908"/>
        <end position="930"/>
    </location>
</feature>
<evidence type="ECO:0008006" key="4">
    <source>
        <dbReference type="Google" id="ProtNLM"/>
    </source>
</evidence>
<sequence>MSTARRESGGRSVKSGAAAALGIVTPQQFTAETPALTPSTVASDASAGDFGTEIKKGRSFRNLLSRHRSTKSHGADLSSTFGSVDEGVAAKKVKKGKLSLRLGRSSSRKGSSNHGEPGLAATSSFMAVTTGGDKRYDAFAAQSEWDPFDPPPPPPPPPLQLPPSAAAIHALETQEADAEIAPPPAPAPILSSSSVYVPAPQGLPVDSVSGSGAVAVAEHCIPAHLMPRPPPPDHRDSARNAVAAEGAVAAAAAGTVTAGVSAQTAGDGADDAQNAGFHNDPNSSCAAAHSSDGAPGPPPPNLNLKSRSPHSQKLLASSRQRAASPPQQPSAREALVRRAAHVDAERAKLSRGSRRILARKLKRAAAAAFRAADPSRRGFIDMAGLDQVLVATHVLHGTMPPHARGALLQLAWNVLAENVPVRHCGGGGAGDSDCCGNAGGSCSGGPSGGDCGSDQLSADEGGSSAQGVRSAPLTNLLMHAVYGNPEEAGHEVSSSAGSPLRQHYTTAAAAAGGGGGHLYDDDGSATSTIGETAAAVAAAAAAKAAARAVVRQKDVEAAWRQQRARQEEMQRRLEAARKAKEDAELAQLTFKPKTNTNSAALVARRASRTGANAAQAKRIAALLSEQLGSSSAAAAARMHKSTADLEFERCTFRPALPGRSVELSAARAAAAARGSSGGGGGGGTPAEATAARRNTWCATVDRARAGRVRRLQEYQAARDLDLRPGPLPQGMAEAFLSEGLALPGEGVGQGAPVADSTAWVPFKMALDERVERRRVAQAHRAAQQDAHAAAEAAQRARRRAALAHARRRAAAQSSLEAQVAARGGALPSLVVEIRTRRGGGIGGEGGGADSEPPEQGRAYVPLWADSSALTTAAGLAREHRLDDETTLALAHTLHQELQAALHQQQERSGGGGVSGGGGDFSGNGGGGGGAEVPTVVLRMALP</sequence>
<feature type="region of interest" description="Disordered" evidence="1">
    <location>
        <begin position="899"/>
        <end position="935"/>
    </location>
</feature>
<feature type="compositionally biased region" description="Polar residues" evidence="1">
    <location>
        <begin position="31"/>
        <end position="43"/>
    </location>
</feature>
<dbReference type="EMBL" id="JAFCMP010000106">
    <property type="protein sequence ID" value="KAG5186699.1"/>
    <property type="molecule type" value="Genomic_DNA"/>
</dbReference>
<gene>
    <name evidence="2" type="ORF">JKP88DRAFT_254409</name>
</gene>
<comment type="caution">
    <text evidence="2">The sequence shown here is derived from an EMBL/GenBank/DDBJ whole genome shotgun (WGS) entry which is preliminary data.</text>
</comment>
<evidence type="ECO:0000313" key="2">
    <source>
        <dbReference type="EMBL" id="KAG5186699.1"/>
    </source>
</evidence>
<reference evidence="2" key="1">
    <citation type="submission" date="2021-02" db="EMBL/GenBank/DDBJ databases">
        <title>First Annotated Genome of the Yellow-green Alga Tribonema minus.</title>
        <authorList>
            <person name="Mahan K.M."/>
        </authorList>
    </citation>
    <scope>NUCLEOTIDE SEQUENCE</scope>
    <source>
        <strain evidence="2">UTEX B ZZ1240</strain>
    </source>
</reference>
<feature type="compositionally biased region" description="Polar residues" evidence="1">
    <location>
        <begin position="303"/>
        <end position="321"/>
    </location>
</feature>
<evidence type="ECO:0000313" key="3">
    <source>
        <dbReference type="Proteomes" id="UP000664859"/>
    </source>
</evidence>